<dbReference type="GO" id="GO:0015187">
    <property type="term" value="F:glycine transmembrane transporter activity"/>
    <property type="evidence" value="ECO:0007669"/>
    <property type="project" value="TreeGrafter"/>
</dbReference>
<proteinExistence type="inferred from homology"/>
<dbReference type="GO" id="GO:0005739">
    <property type="term" value="C:mitochondrion"/>
    <property type="evidence" value="ECO:0007669"/>
    <property type="project" value="TreeGrafter"/>
</dbReference>
<keyword evidence="4" id="KW-0677">Repeat</keyword>
<dbReference type="InterPro" id="IPR023395">
    <property type="entry name" value="MCP_dom_sf"/>
</dbReference>
<evidence type="ECO:0000256" key="7">
    <source>
        <dbReference type="RuleBase" id="RU000488"/>
    </source>
</evidence>
<evidence type="ECO:0000313" key="9">
    <source>
        <dbReference type="Proteomes" id="UP001162131"/>
    </source>
</evidence>
<sequence length="282" mass="31409">MEFKNFLIGGGAAAMTSSCLQPLDVIKTLLLYQHKVNSIMGCIKYVHEKFGILGFWKGNSASFMRSIIGGGTLFFFLELIREKLGRSSGGLLREILTDSVASFIGRGIAVTIQCPLSVIKVQMENPSHGRKKILGAISEIYGKHKIKGFWKGLAPNLLRDVPYTALSVPFYEQYAKFIGRLTETDKRSNLLNFVAGGLSGFSASLVTQPFDVMKNRAMSGYQFHGHTEYPGLIKGLKIIYEQEGVQGFTKGLLIRGTERSMGQALIWMFYIRLKRFVDGDKK</sequence>
<dbReference type="EMBL" id="CAJZBQ010000020">
    <property type="protein sequence ID" value="CAG9318284.1"/>
    <property type="molecule type" value="Genomic_DNA"/>
</dbReference>
<accession>A0AAU9IZ18</accession>
<comment type="caution">
    <text evidence="8">The sequence shown here is derived from an EMBL/GenBank/DDBJ whole genome shotgun (WGS) entry which is preliminary data.</text>
</comment>
<evidence type="ECO:0000256" key="5">
    <source>
        <dbReference type="ARBA" id="ARBA00023136"/>
    </source>
</evidence>
<dbReference type="SUPFAM" id="SSF103506">
    <property type="entry name" value="Mitochondrial carrier"/>
    <property type="match status" value="1"/>
</dbReference>
<dbReference type="PROSITE" id="PS51257">
    <property type="entry name" value="PROKAR_LIPOPROTEIN"/>
    <property type="match status" value="1"/>
</dbReference>
<evidence type="ECO:0000256" key="4">
    <source>
        <dbReference type="ARBA" id="ARBA00022737"/>
    </source>
</evidence>
<dbReference type="GO" id="GO:1904983">
    <property type="term" value="P:glycine import into mitochondrion"/>
    <property type="evidence" value="ECO:0007669"/>
    <property type="project" value="TreeGrafter"/>
</dbReference>
<dbReference type="InterPro" id="IPR018108">
    <property type="entry name" value="MCP_transmembrane"/>
</dbReference>
<dbReference type="InterPro" id="IPR002067">
    <property type="entry name" value="MCP"/>
</dbReference>
<reference evidence="8" key="1">
    <citation type="submission" date="2021-09" db="EMBL/GenBank/DDBJ databases">
        <authorList>
            <consortium name="AG Swart"/>
            <person name="Singh M."/>
            <person name="Singh A."/>
            <person name="Seah K."/>
            <person name="Emmerich C."/>
        </authorList>
    </citation>
    <scope>NUCLEOTIDE SEQUENCE</scope>
    <source>
        <strain evidence="8">ATCC30299</strain>
    </source>
</reference>
<feature type="repeat" description="Solcar" evidence="6">
    <location>
        <begin position="187"/>
        <end position="276"/>
    </location>
</feature>
<dbReference type="PRINTS" id="PR00926">
    <property type="entry name" value="MITOCARRIER"/>
</dbReference>
<evidence type="ECO:0000313" key="8">
    <source>
        <dbReference type="EMBL" id="CAG9318284.1"/>
    </source>
</evidence>
<gene>
    <name evidence="8" type="ORF">BSTOLATCC_MIC20760</name>
</gene>
<keyword evidence="2 7" id="KW-0813">Transport</keyword>
<dbReference type="GO" id="GO:0016020">
    <property type="term" value="C:membrane"/>
    <property type="evidence" value="ECO:0007669"/>
    <property type="project" value="UniProtKB-SubCell"/>
</dbReference>
<evidence type="ECO:0000256" key="2">
    <source>
        <dbReference type="ARBA" id="ARBA00022448"/>
    </source>
</evidence>
<name>A0AAU9IZ18_9CILI</name>
<evidence type="ECO:0000256" key="6">
    <source>
        <dbReference type="PROSITE-ProRule" id="PRU00282"/>
    </source>
</evidence>
<protein>
    <recommendedName>
        <fullName evidence="10">Mitochondrial carrier protein</fullName>
    </recommendedName>
</protein>
<dbReference type="PANTHER" id="PTHR46181">
    <property type="entry name" value="MITOCHONDRIAL GLYCINE TRANSPORTER"/>
    <property type="match status" value="1"/>
</dbReference>
<keyword evidence="9" id="KW-1185">Reference proteome</keyword>
<evidence type="ECO:0008006" key="10">
    <source>
        <dbReference type="Google" id="ProtNLM"/>
    </source>
</evidence>
<dbReference type="AlphaFoldDB" id="A0AAU9IZ18"/>
<dbReference type="PANTHER" id="PTHR46181:SF3">
    <property type="entry name" value="MITOCHONDRIAL GLYCINE TRANSPORTER"/>
    <property type="match status" value="1"/>
</dbReference>
<evidence type="ECO:0000256" key="1">
    <source>
        <dbReference type="ARBA" id="ARBA00004141"/>
    </source>
</evidence>
<comment type="subcellular location">
    <subcellularLocation>
        <location evidence="1">Membrane</location>
        <topology evidence="1">Multi-pass membrane protein</topology>
    </subcellularLocation>
</comment>
<keyword evidence="3 6" id="KW-0812">Transmembrane</keyword>
<feature type="repeat" description="Solcar" evidence="6">
    <location>
        <begin position="93"/>
        <end position="177"/>
    </location>
</feature>
<comment type="similarity">
    <text evidence="7">Belongs to the mitochondrial carrier (TC 2.A.29) family.</text>
</comment>
<evidence type="ECO:0000256" key="3">
    <source>
        <dbReference type="ARBA" id="ARBA00022692"/>
    </source>
</evidence>
<keyword evidence="5 6" id="KW-0472">Membrane</keyword>
<feature type="repeat" description="Solcar" evidence="6">
    <location>
        <begin position="4"/>
        <end position="83"/>
    </location>
</feature>
<dbReference type="PROSITE" id="PS50920">
    <property type="entry name" value="SOLCAR"/>
    <property type="match status" value="3"/>
</dbReference>
<dbReference type="Gene3D" id="1.50.40.10">
    <property type="entry name" value="Mitochondrial carrier domain"/>
    <property type="match status" value="1"/>
</dbReference>
<organism evidence="8 9">
    <name type="scientific">Blepharisma stoltei</name>
    <dbReference type="NCBI Taxonomy" id="1481888"/>
    <lineage>
        <taxon>Eukaryota</taxon>
        <taxon>Sar</taxon>
        <taxon>Alveolata</taxon>
        <taxon>Ciliophora</taxon>
        <taxon>Postciliodesmatophora</taxon>
        <taxon>Heterotrichea</taxon>
        <taxon>Heterotrichida</taxon>
        <taxon>Blepharismidae</taxon>
        <taxon>Blepharisma</taxon>
    </lineage>
</organism>
<dbReference type="Pfam" id="PF00153">
    <property type="entry name" value="Mito_carr"/>
    <property type="match status" value="3"/>
</dbReference>
<dbReference type="Proteomes" id="UP001162131">
    <property type="component" value="Unassembled WGS sequence"/>
</dbReference>